<evidence type="ECO:0000313" key="1">
    <source>
        <dbReference type="EMBL" id="OHA75964.1"/>
    </source>
</evidence>
<evidence type="ECO:0000313" key="2">
    <source>
        <dbReference type="Proteomes" id="UP000177081"/>
    </source>
</evidence>
<organism evidence="1 2">
    <name type="scientific">Candidatus Wildermuthbacteria bacterium RIFCSPLOWO2_01_FULL_48_35</name>
    <dbReference type="NCBI Taxonomy" id="1802463"/>
    <lineage>
        <taxon>Bacteria</taxon>
        <taxon>Candidatus Wildermuthiibacteriota</taxon>
    </lineage>
</organism>
<name>A0A1G2RSZ1_9BACT</name>
<accession>A0A1G2RSZ1</accession>
<proteinExistence type="predicted"/>
<protein>
    <submittedName>
        <fullName evidence="1">Uncharacterized protein</fullName>
    </submittedName>
</protein>
<sequence length="66" mass="7825">MYFGYTMEYILGIPRLFFRRASAYTGWISFCPHRTGNMDSCEDILGKTKDENFFTIKYGNHKTRNL</sequence>
<gene>
    <name evidence="1" type="ORF">A3A32_02695</name>
</gene>
<dbReference type="EMBL" id="MHUI01000001">
    <property type="protein sequence ID" value="OHA75964.1"/>
    <property type="molecule type" value="Genomic_DNA"/>
</dbReference>
<dbReference type="AlphaFoldDB" id="A0A1G2RSZ1"/>
<comment type="caution">
    <text evidence="1">The sequence shown here is derived from an EMBL/GenBank/DDBJ whole genome shotgun (WGS) entry which is preliminary data.</text>
</comment>
<reference evidence="1 2" key="1">
    <citation type="journal article" date="2016" name="Nat. Commun.">
        <title>Thousands of microbial genomes shed light on interconnected biogeochemical processes in an aquifer system.</title>
        <authorList>
            <person name="Anantharaman K."/>
            <person name="Brown C.T."/>
            <person name="Hug L.A."/>
            <person name="Sharon I."/>
            <person name="Castelle C.J."/>
            <person name="Probst A.J."/>
            <person name="Thomas B.C."/>
            <person name="Singh A."/>
            <person name="Wilkins M.J."/>
            <person name="Karaoz U."/>
            <person name="Brodie E.L."/>
            <person name="Williams K.H."/>
            <person name="Hubbard S.S."/>
            <person name="Banfield J.F."/>
        </authorList>
    </citation>
    <scope>NUCLEOTIDE SEQUENCE [LARGE SCALE GENOMIC DNA]</scope>
</reference>
<dbReference type="Proteomes" id="UP000177081">
    <property type="component" value="Unassembled WGS sequence"/>
</dbReference>